<keyword evidence="9" id="KW-1185">Reference proteome</keyword>
<evidence type="ECO:0000256" key="3">
    <source>
        <dbReference type="ARBA" id="ARBA00022729"/>
    </source>
</evidence>
<dbReference type="InterPro" id="IPR021203">
    <property type="entry name" value="Muellerian-inhibiting_factor"/>
</dbReference>
<keyword evidence="5" id="KW-0339">Growth factor</keyword>
<dbReference type="GO" id="GO:0008406">
    <property type="term" value="P:gonad development"/>
    <property type="evidence" value="ECO:0007669"/>
    <property type="project" value="InterPro"/>
</dbReference>
<gene>
    <name evidence="8" type="primary">amh</name>
</gene>
<dbReference type="InterPro" id="IPR006799">
    <property type="entry name" value="AMH_N"/>
</dbReference>
<dbReference type="Ensembl" id="ENSSORT00005005017.1">
    <property type="protein sequence ID" value="ENSSORP00005004877.1"/>
    <property type="gene ID" value="ENSSORG00005000554.1"/>
</dbReference>
<dbReference type="PROSITE" id="PS51362">
    <property type="entry name" value="TGF_BETA_2"/>
    <property type="match status" value="1"/>
</dbReference>
<dbReference type="SMART" id="SM00204">
    <property type="entry name" value="TGFB"/>
    <property type="match status" value="1"/>
</dbReference>
<dbReference type="GO" id="GO:0008083">
    <property type="term" value="F:growth factor activity"/>
    <property type="evidence" value="ECO:0007669"/>
    <property type="project" value="UniProtKB-KW"/>
</dbReference>
<protein>
    <recommendedName>
        <fullName evidence="7">TGF-beta family profile domain-containing protein</fullName>
    </recommendedName>
</protein>
<keyword evidence="4" id="KW-0221">Differentiation</keyword>
<keyword evidence="2" id="KW-0964">Secreted</keyword>
<evidence type="ECO:0000256" key="5">
    <source>
        <dbReference type="RuleBase" id="RU000354"/>
    </source>
</evidence>
<feature type="chain" id="PRO_5025682873" description="TGF-beta family profile domain-containing protein" evidence="6">
    <location>
        <begin position="23"/>
        <end position="525"/>
    </location>
</feature>
<dbReference type="GO" id="GO:0005576">
    <property type="term" value="C:extracellular region"/>
    <property type="evidence" value="ECO:0007669"/>
    <property type="project" value="UniProtKB-SubCell"/>
</dbReference>
<dbReference type="InParanoid" id="A0A672YK27"/>
<dbReference type="Pfam" id="PF00019">
    <property type="entry name" value="TGF_beta"/>
    <property type="match status" value="1"/>
</dbReference>
<evidence type="ECO:0000313" key="9">
    <source>
        <dbReference type="Proteomes" id="UP000472271"/>
    </source>
</evidence>
<evidence type="ECO:0000313" key="8">
    <source>
        <dbReference type="Ensembl" id="ENSSORP00005004877.1"/>
    </source>
</evidence>
<dbReference type="Gene3D" id="2.10.90.10">
    <property type="entry name" value="Cystine-knot cytokines"/>
    <property type="match status" value="1"/>
</dbReference>
<reference evidence="8" key="2">
    <citation type="submission" date="2025-08" db="UniProtKB">
        <authorList>
            <consortium name="Ensembl"/>
        </authorList>
    </citation>
    <scope>IDENTIFICATION</scope>
</reference>
<evidence type="ECO:0000256" key="6">
    <source>
        <dbReference type="SAM" id="SignalP"/>
    </source>
</evidence>
<dbReference type="Proteomes" id="UP000472271">
    <property type="component" value="Chromosome 4"/>
</dbReference>
<dbReference type="GO" id="GO:0030154">
    <property type="term" value="P:cell differentiation"/>
    <property type="evidence" value="ECO:0007669"/>
    <property type="project" value="UniProtKB-KW"/>
</dbReference>
<dbReference type="Pfam" id="PF04709">
    <property type="entry name" value="AMH_N"/>
    <property type="match status" value="1"/>
</dbReference>
<feature type="domain" description="TGF-beta family profile" evidence="7">
    <location>
        <begin position="415"/>
        <end position="525"/>
    </location>
</feature>
<dbReference type="InterPro" id="IPR001839">
    <property type="entry name" value="TGF-b_C"/>
</dbReference>
<name>A0A672YK27_9TELE</name>
<comment type="similarity">
    <text evidence="5">Belongs to the TGF-beta family.</text>
</comment>
<dbReference type="SUPFAM" id="SSF57501">
    <property type="entry name" value="Cystine-knot cytokines"/>
    <property type="match status" value="1"/>
</dbReference>
<evidence type="ECO:0000256" key="4">
    <source>
        <dbReference type="ARBA" id="ARBA00022782"/>
    </source>
</evidence>
<feature type="signal peptide" evidence="6">
    <location>
        <begin position="1"/>
        <end position="22"/>
    </location>
</feature>
<proteinExistence type="inferred from homology"/>
<sequence>MEAVTVLYCWALMLSWTRICGALQVSHGRQLIPAPGSTAAGQGLCHNSAYSKTSSANPPSHHVPQNAPCFVSDIFAMLREALGTDGDLRNNSLAQFAVCGVSDIPSDSLFLELAKETSRDQTHGPDVLHPTGVLMSAEEETGVLTLTFDLPQSPLPLLNPVLLLAFEHPLRGPNMDVTFTSQLLDPNTQTVCISAETQYIPLTGKASEGNVHQKWKISAETKSPDMKQTLKEILIGEESGSNISMYPLLLFSRGTETRSPASHGSFLCELRRFLADVLPRPDSPPISLDSLHSLPPLTIGPSSSESLLAGLMNSSAPTVFSFSGGPSMFQVHRGELALPPALLEELSQRLEQMATHTMEAMKEEEGADRATRSLDRLHSLCVFPKAEPAAGERQYRAFLLLKALQTVARSYEVQRALRATRADHDRPPRSNVCSLRSLTVSLERYLVGPNTAAINNCHGACAFPMLNGNNHAVLLNSHIEGGNVGERAPCCVPVAYEGLEVVDLNEHGTYLTIKPDMVAKECGCR</sequence>
<keyword evidence="3 6" id="KW-0732">Signal</keyword>
<evidence type="ECO:0000256" key="1">
    <source>
        <dbReference type="ARBA" id="ARBA00004613"/>
    </source>
</evidence>
<dbReference type="InterPro" id="IPR029034">
    <property type="entry name" value="Cystine-knot_cytokine"/>
</dbReference>
<dbReference type="PANTHER" id="PTHR15009">
    <property type="entry name" value="MUELLERIAN-INHIBITING FACTOR"/>
    <property type="match status" value="1"/>
</dbReference>
<accession>A0A672YK27</accession>
<organism evidence="8 9">
    <name type="scientific">Sphaeramia orbicularis</name>
    <name type="common">orbiculate cardinalfish</name>
    <dbReference type="NCBI Taxonomy" id="375764"/>
    <lineage>
        <taxon>Eukaryota</taxon>
        <taxon>Metazoa</taxon>
        <taxon>Chordata</taxon>
        <taxon>Craniata</taxon>
        <taxon>Vertebrata</taxon>
        <taxon>Euteleostomi</taxon>
        <taxon>Actinopterygii</taxon>
        <taxon>Neopterygii</taxon>
        <taxon>Teleostei</taxon>
        <taxon>Neoteleostei</taxon>
        <taxon>Acanthomorphata</taxon>
        <taxon>Gobiaria</taxon>
        <taxon>Kurtiformes</taxon>
        <taxon>Apogonoidei</taxon>
        <taxon>Apogonidae</taxon>
        <taxon>Apogoninae</taxon>
        <taxon>Sphaeramia</taxon>
    </lineage>
</organism>
<reference evidence="8" key="1">
    <citation type="submission" date="2019-06" db="EMBL/GenBank/DDBJ databases">
        <authorList>
            <consortium name="Wellcome Sanger Institute Data Sharing"/>
        </authorList>
    </citation>
    <scope>NUCLEOTIDE SEQUENCE [LARGE SCALE GENOMIC DNA]</scope>
</reference>
<reference evidence="8" key="3">
    <citation type="submission" date="2025-09" db="UniProtKB">
        <authorList>
            <consortium name="Ensembl"/>
        </authorList>
    </citation>
    <scope>IDENTIFICATION</scope>
</reference>
<evidence type="ECO:0000256" key="2">
    <source>
        <dbReference type="ARBA" id="ARBA00022525"/>
    </source>
</evidence>
<evidence type="ECO:0000259" key="7">
    <source>
        <dbReference type="PROSITE" id="PS51362"/>
    </source>
</evidence>
<dbReference type="AlphaFoldDB" id="A0A672YK27"/>
<dbReference type="FunCoup" id="A0A672YK27">
    <property type="interactions" value="532"/>
</dbReference>
<dbReference type="PANTHER" id="PTHR15009:SF4">
    <property type="entry name" value="MUELLERIAN-INHIBITING FACTOR"/>
    <property type="match status" value="1"/>
</dbReference>
<comment type="subcellular location">
    <subcellularLocation>
        <location evidence="1">Secreted</location>
    </subcellularLocation>
</comment>